<organism evidence="1 2">
    <name type="scientific">Cichorium intybus</name>
    <name type="common">Chicory</name>
    <dbReference type="NCBI Taxonomy" id="13427"/>
    <lineage>
        <taxon>Eukaryota</taxon>
        <taxon>Viridiplantae</taxon>
        <taxon>Streptophyta</taxon>
        <taxon>Embryophyta</taxon>
        <taxon>Tracheophyta</taxon>
        <taxon>Spermatophyta</taxon>
        <taxon>Magnoliopsida</taxon>
        <taxon>eudicotyledons</taxon>
        <taxon>Gunneridae</taxon>
        <taxon>Pentapetalae</taxon>
        <taxon>asterids</taxon>
        <taxon>campanulids</taxon>
        <taxon>Asterales</taxon>
        <taxon>Asteraceae</taxon>
        <taxon>Cichorioideae</taxon>
        <taxon>Cichorieae</taxon>
        <taxon>Cichoriinae</taxon>
        <taxon>Cichorium</taxon>
    </lineage>
</organism>
<reference evidence="1 2" key="2">
    <citation type="journal article" date="2022" name="Mol. Ecol. Resour.">
        <title>The genomes of chicory, endive, great burdock and yacon provide insights into Asteraceae paleo-polyploidization history and plant inulin production.</title>
        <authorList>
            <person name="Fan W."/>
            <person name="Wang S."/>
            <person name="Wang H."/>
            <person name="Wang A."/>
            <person name="Jiang F."/>
            <person name="Liu H."/>
            <person name="Zhao H."/>
            <person name="Xu D."/>
            <person name="Zhang Y."/>
        </authorList>
    </citation>
    <scope>NUCLEOTIDE SEQUENCE [LARGE SCALE GENOMIC DNA]</scope>
    <source>
        <strain evidence="2">cv. Punajuju</strain>
        <tissue evidence="1">Leaves</tissue>
    </source>
</reference>
<dbReference type="EMBL" id="CM042013">
    <property type="protein sequence ID" value="KAI3738546.1"/>
    <property type="molecule type" value="Genomic_DNA"/>
</dbReference>
<protein>
    <submittedName>
        <fullName evidence="1">Uncharacterized protein</fullName>
    </submittedName>
</protein>
<reference evidence="2" key="1">
    <citation type="journal article" date="2022" name="Mol. Ecol. Resour.">
        <title>The genomes of chicory, endive, great burdock and yacon provide insights into Asteraceae palaeo-polyploidization history and plant inulin production.</title>
        <authorList>
            <person name="Fan W."/>
            <person name="Wang S."/>
            <person name="Wang H."/>
            <person name="Wang A."/>
            <person name="Jiang F."/>
            <person name="Liu H."/>
            <person name="Zhao H."/>
            <person name="Xu D."/>
            <person name="Zhang Y."/>
        </authorList>
    </citation>
    <scope>NUCLEOTIDE SEQUENCE [LARGE SCALE GENOMIC DNA]</scope>
    <source>
        <strain evidence="2">cv. Punajuju</strain>
    </source>
</reference>
<keyword evidence="2" id="KW-1185">Reference proteome</keyword>
<evidence type="ECO:0000313" key="1">
    <source>
        <dbReference type="EMBL" id="KAI3738546.1"/>
    </source>
</evidence>
<name>A0ACB9CWE6_CICIN</name>
<accession>A0ACB9CWE6</accession>
<proteinExistence type="predicted"/>
<gene>
    <name evidence="1" type="ORF">L2E82_28581</name>
</gene>
<evidence type="ECO:0000313" key="2">
    <source>
        <dbReference type="Proteomes" id="UP001055811"/>
    </source>
</evidence>
<dbReference type="Proteomes" id="UP001055811">
    <property type="component" value="Linkage Group LG05"/>
</dbReference>
<comment type="caution">
    <text evidence="1">The sequence shown here is derived from an EMBL/GenBank/DDBJ whole genome shotgun (WGS) entry which is preliminary data.</text>
</comment>
<sequence>MFISTFFYSKSFFFPCKIGKVRFHLPAIHGSSSLPSQPQTLHLKAHNLLHSQSVTFTAPFSFIFFFSLRSSQFVYTIH</sequence>